<reference evidence="2" key="1">
    <citation type="submission" date="2014-09" db="EMBL/GenBank/DDBJ databases">
        <authorList>
            <person name="Magalhaes I.L.F."/>
            <person name="Oliveira U."/>
            <person name="Santos F.R."/>
            <person name="Vidigal T.H.D.A."/>
            <person name="Brescovit A.D."/>
            <person name="Santos A.J."/>
        </authorList>
    </citation>
    <scope>NUCLEOTIDE SEQUENCE</scope>
    <source>
        <tissue evidence="2">Shoot tissue taken approximately 20 cm above the soil surface</tissue>
    </source>
</reference>
<evidence type="ECO:0000256" key="1">
    <source>
        <dbReference type="SAM" id="SignalP"/>
    </source>
</evidence>
<keyword evidence="1" id="KW-0732">Signal</keyword>
<proteinExistence type="predicted"/>
<sequence>MVAFRLRILFLFRICTYSSLLPTGMPQMASVLQGTYRPC</sequence>
<protein>
    <submittedName>
        <fullName evidence="2">Uncharacterized protein</fullName>
    </submittedName>
</protein>
<name>A0A0A8ZL44_ARUDO</name>
<dbReference type="EMBL" id="GBRH01258369">
    <property type="protein sequence ID" value="JAD39526.1"/>
    <property type="molecule type" value="Transcribed_RNA"/>
</dbReference>
<feature type="chain" id="PRO_5002042397" evidence="1">
    <location>
        <begin position="19"/>
        <end position="39"/>
    </location>
</feature>
<organism evidence="2">
    <name type="scientific">Arundo donax</name>
    <name type="common">Giant reed</name>
    <name type="synonym">Donax arundinaceus</name>
    <dbReference type="NCBI Taxonomy" id="35708"/>
    <lineage>
        <taxon>Eukaryota</taxon>
        <taxon>Viridiplantae</taxon>
        <taxon>Streptophyta</taxon>
        <taxon>Embryophyta</taxon>
        <taxon>Tracheophyta</taxon>
        <taxon>Spermatophyta</taxon>
        <taxon>Magnoliopsida</taxon>
        <taxon>Liliopsida</taxon>
        <taxon>Poales</taxon>
        <taxon>Poaceae</taxon>
        <taxon>PACMAD clade</taxon>
        <taxon>Arundinoideae</taxon>
        <taxon>Arundineae</taxon>
        <taxon>Arundo</taxon>
    </lineage>
</organism>
<dbReference type="AlphaFoldDB" id="A0A0A8ZL44"/>
<reference evidence="2" key="2">
    <citation type="journal article" date="2015" name="Data Brief">
        <title>Shoot transcriptome of the giant reed, Arundo donax.</title>
        <authorList>
            <person name="Barrero R.A."/>
            <person name="Guerrero F.D."/>
            <person name="Moolhuijzen P."/>
            <person name="Goolsby J.A."/>
            <person name="Tidwell J."/>
            <person name="Bellgard S.E."/>
            <person name="Bellgard M.I."/>
        </authorList>
    </citation>
    <scope>NUCLEOTIDE SEQUENCE</scope>
    <source>
        <tissue evidence="2">Shoot tissue taken approximately 20 cm above the soil surface</tissue>
    </source>
</reference>
<evidence type="ECO:0000313" key="2">
    <source>
        <dbReference type="EMBL" id="JAD39526.1"/>
    </source>
</evidence>
<feature type="signal peptide" evidence="1">
    <location>
        <begin position="1"/>
        <end position="18"/>
    </location>
</feature>
<accession>A0A0A8ZL44</accession>